<dbReference type="Proteomes" id="UP000549134">
    <property type="component" value="Unassembled WGS sequence"/>
</dbReference>
<reference evidence="1 2" key="1">
    <citation type="submission" date="2020-04" db="EMBL/GenBank/DDBJ databases">
        <title>Molecular characterization of pseudomonads from Agaricus bisporus reveal novel blotch 2 pathogens in Western Europe.</title>
        <authorList>
            <person name="Taparia T."/>
            <person name="Krijger M."/>
            <person name="Haynes E."/>
            <person name="Elpinstone J.G."/>
            <person name="Noble R."/>
            <person name="Van Der Wolf J."/>
        </authorList>
    </citation>
    <scope>NUCLEOTIDE SEQUENCE [LARGE SCALE GENOMIC DNA]</scope>
    <source>
        <strain evidence="1 2">IPO3746</strain>
    </source>
</reference>
<proteinExistence type="predicted"/>
<accession>A0A7Y8DR15</accession>
<gene>
    <name evidence="1" type="ORF">HX787_20370</name>
</gene>
<name>A0A7Y8DR15_PSETO</name>
<comment type="caution">
    <text evidence="1">The sequence shown here is derived from an EMBL/GenBank/DDBJ whole genome shotgun (WGS) entry which is preliminary data.</text>
</comment>
<organism evidence="1 2">
    <name type="scientific">Pseudomonas tolaasii</name>
    <dbReference type="NCBI Taxonomy" id="29442"/>
    <lineage>
        <taxon>Bacteria</taxon>
        <taxon>Pseudomonadati</taxon>
        <taxon>Pseudomonadota</taxon>
        <taxon>Gammaproteobacteria</taxon>
        <taxon>Pseudomonadales</taxon>
        <taxon>Pseudomonadaceae</taxon>
        <taxon>Pseudomonas</taxon>
    </lineage>
</organism>
<evidence type="ECO:0000313" key="1">
    <source>
        <dbReference type="EMBL" id="NWD38223.1"/>
    </source>
</evidence>
<evidence type="ECO:0000313" key="2">
    <source>
        <dbReference type="Proteomes" id="UP000549134"/>
    </source>
</evidence>
<protein>
    <submittedName>
        <fullName evidence="1">Uncharacterized protein</fullName>
    </submittedName>
</protein>
<dbReference type="RefSeq" id="WP_177007965.1">
    <property type="nucleotide sequence ID" value="NZ_JACAQH010000023.1"/>
</dbReference>
<sequence length="96" mass="10181">MKAPIRSIQEIAHDAHEDLGSAQIVLSRLESLMFAALSDSTMSPHIRNLVDIAWNIAADGANTASVDFEAIGKALSGCAPQNGQSENVARDSEVHP</sequence>
<dbReference type="EMBL" id="JACAQK010000015">
    <property type="protein sequence ID" value="NWD38223.1"/>
    <property type="molecule type" value="Genomic_DNA"/>
</dbReference>
<dbReference type="AlphaFoldDB" id="A0A7Y8DR15"/>